<dbReference type="Proteomes" id="UP000057158">
    <property type="component" value="Chromosome"/>
</dbReference>
<accession>A0A0M5ILK6</accession>
<organism evidence="1 2">
    <name type="scientific">Desulfuromonas soudanensis</name>
    <dbReference type="NCBI Taxonomy" id="1603606"/>
    <lineage>
        <taxon>Bacteria</taxon>
        <taxon>Pseudomonadati</taxon>
        <taxon>Thermodesulfobacteriota</taxon>
        <taxon>Desulfuromonadia</taxon>
        <taxon>Desulfuromonadales</taxon>
        <taxon>Desulfuromonadaceae</taxon>
        <taxon>Desulfuromonas</taxon>
    </lineage>
</organism>
<evidence type="ECO:0000313" key="1">
    <source>
        <dbReference type="EMBL" id="ALC17768.1"/>
    </source>
</evidence>
<dbReference type="AlphaFoldDB" id="A0A0M5ILK6"/>
<reference evidence="1 2" key="1">
    <citation type="submission" date="2015-07" db="EMBL/GenBank/DDBJ databases">
        <title>Isolation and Genomic Characterization of a Novel Halophilic Metal-Reducing Deltaproteobacterium from the Deep Subsurface.</title>
        <authorList>
            <person name="Badalamenti J.P."/>
            <person name="Summers Z.M."/>
            <person name="Gralnick J.A."/>
            <person name="Bond D.R."/>
        </authorList>
    </citation>
    <scope>NUCLEOTIDE SEQUENCE [LARGE SCALE GENOMIC DNA]</scope>
    <source>
        <strain evidence="1 2">WTL</strain>
    </source>
</reference>
<proteinExistence type="predicted"/>
<dbReference type="EMBL" id="CP010802">
    <property type="protein sequence ID" value="ALC17768.1"/>
    <property type="molecule type" value="Genomic_DNA"/>
</dbReference>
<sequence>MAIAGSPKKLAQDISEGYLSLSPPLLKNYTPADCKIVVAHLSMVGREVRGEQVPLDDVMALKAKNMKLSRLHQAEVVLRAYCKKKRIPL</sequence>
<name>A0A0M5ILK6_9BACT</name>
<dbReference type="PATRIC" id="fig|1603606.3.peg.3281"/>
<protein>
    <submittedName>
        <fullName evidence="1">Uncharacterized protein</fullName>
    </submittedName>
</protein>
<evidence type="ECO:0000313" key="2">
    <source>
        <dbReference type="Proteomes" id="UP000057158"/>
    </source>
</evidence>
<dbReference type="OrthoDB" id="5402283at2"/>
<gene>
    <name evidence="1" type="ORF">DSOUD_3042</name>
</gene>
<dbReference type="RefSeq" id="WP_053551754.1">
    <property type="nucleotide sequence ID" value="NZ_CP010802.1"/>
</dbReference>
<keyword evidence="2" id="KW-1185">Reference proteome</keyword>
<dbReference type="KEGG" id="des:DSOUD_3042"/>